<evidence type="ECO:0000256" key="5">
    <source>
        <dbReference type="ARBA" id="ARBA00022490"/>
    </source>
</evidence>
<dbReference type="UniPathway" id="UPA00030"/>
<evidence type="ECO:0000256" key="3">
    <source>
        <dbReference type="ARBA" id="ARBA00004845"/>
    </source>
</evidence>
<evidence type="ECO:0000256" key="6">
    <source>
        <dbReference type="ARBA" id="ARBA00022679"/>
    </source>
</evidence>
<evidence type="ECO:0000256" key="7">
    <source>
        <dbReference type="ARBA" id="ARBA00049112"/>
    </source>
</evidence>
<comment type="similarity">
    <text evidence="4 8">Belongs to the KdsA family.</text>
</comment>
<proteinExistence type="inferred from homology"/>
<dbReference type="NCBIfam" id="NF003543">
    <property type="entry name" value="PRK05198.1"/>
    <property type="match status" value="1"/>
</dbReference>
<gene>
    <name evidence="8 10" type="primary">kdsA</name>
    <name evidence="10" type="ORF">BJP36_34860</name>
</gene>
<keyword evidence="5 8" id="KW-0963">Cytoplasm</keyword>
<comment type="pathway">
    <text evidence="2">Bacterial outer membrane biogenesis; lipopolysaccharide biosynthesis.</text>
</comment>
<evidence type="ECO:0000256" key="8">
    <source>
        <dbReference type="HAMAP-Rule" id="MF_00056"/>
    </source>
</evidence>
<accession>A0A1D9G9L7</accession>
<dbReference type="UniPathway" id="UPA00357">
    <property type="reaction ID" value="UER00474"/>
</dbReference>
<sequence>MNNTQITDTLSIGDRCPLTLIGGPCVIESEDFTLKMAEEIRKVCDRLNIPLIFKSSFDKANRTSINSFRGQTLDRGLEILQKVKQKVGVPVLTDIHGSHQAATVAEVVDVLQIPAFLCRQTDLLIAAAATGKAINVKKGQFLAPWDMKHVVSKLEAGGAKNILLTERGTSFGYNTLVVDFRSLPQMRELGYPVVFDATHSVQMPGGKGDKSGGQRHFVPYLARAAAAVGIDALFMEIHENPDIAPSDGPNMVPLAELENVLKGILNVRAGLDTTTGVNLP</sequence>
<dbReference type="InterPro" id="IPR006269">
    <property type="entry name" value="KDO8P_synthase"/>
</dbReference>
<evidence type="ECO:0000256" key="2">
    <source>
        <dbReference type="ARBA" id="ARBA00004756"/>
    </source>
</evidence>
<comment type="subcellular location">
    <subcellularLocation>
        <location evidence="1 8">Cytoplasm</location>
    </subcellularLocation>
</comment>
<dbReference type="AlphaFoldDB" id="A0A1D9G9L7"/>
<evidence type="ECO:0000259" key="9">
    <source>
        <dbReference type="Pfam" id="PF00793"/>
    </source>
</evidence>
<evidence type="ECO:0000256" key="1">
    <source>
        <dbReference type="ARBA" id="ARBA00004496"/>
    </source>
</evidence>
<organism evidence="10 11">
    <name type="scientific">Moorena producens (strain JHB)</name>
    <dbReference type="NCBI Taxonomy" id="1454205"/>
    <lineage>
        <taxon>Bacteria</taxon>
        <taxon>Bacillati</taxon>
        <taxon>Cyanobacteriota</taxon>
        <taxon>Cyanophyceae</taxon>
        <taxon>Coleofasciculales</taxon>
        <taxon>Coleofasciculaceae</taxon>
        <taxon>Moorena</taxon>
    </lineage>
</organism>
<dbReference type="EC" id="2.5.1.55" evidence="8"/>
<dbReference type="InterPro" id="IPR013785">
    <property type="entry name" value="Aldolase_TIM"/>
</dbReference>
<dbReference type="Gene3D" id="3.20.20.70">
    <property type="entry name" value="Aldolase class I"/>
    <property type="match status" value="1"/>
</dbReference>
<name>A0A1D9G9L7_MOOP1</name>
<dbReference type="HAMAP" id="MF_00056">
    <property type="entry name" value="KDO8P_synth"/>
    <property type="match status" value="1"/>
</dbReference>
<keyword evidence="6 8" id="KW-0808">Transferase</keyword>
<dbReference type="Pfam" id="PF00793">
    <property type="entry name" value="DAHP_synth_1"/>
    <property type="match status" value="1"/>
</dbReference>
<dbReference type="GO" id="GO:0019294">
    <property type="term" value="P:keto-3-deoxy-D-manno-octulosonic acid biosynthetic process"/>
    <property type="evidence" value="ECO:0007669"/>
    <property type="project" value="UniProtKB-UniRule"/>
</dbReference>
<evidence type="ECO:0000313" key="10">
    <source>
        <dbReference type="EMBL" id="AOY84339.1"/>
    </source>
</evidence>
<dbReference type="GO" id="GO:0005737">
    <property type="term" value="C:cytoplasm"/>
    <property type="evidence" value="ECO:0007669"/>
    <property type="project" value="UniProtKB-SubCell"/>
</dbReference>
<feature type="domain" description="DAHP synthetase I/KDSA" evidence="9">
    <location>
        <begin position="9"/>
        <end position="261"/>
    </location>
</feature>
<dbReference type="GO" id="GO:0008676">
    <property type="term" value="F:3-deoxy-8-phosphooctulonate synthase activity"/>
    <property type="evidence" value="ECO:0007669"/>
    <property type="project" value="UniProtKB-UniRule"/>
</dbReference>
<keyword evidence="8" id="KW-0448">Lipopolysaccharide biosynthesis</keyword>
<dbReference type="PANTHER" id="PTHR21057">
    <property type="entry name" value="PHOSPHO-2-DEHYDRO-3-DEOXYHEPTONATE ALDOLASE"/>
    <property type="match status" value="1"/>
</dbReference>
<dbReference type="InterPro" id="IPR006218">
    <property type="entry name" value="DAHP1/KDSA"/>
</dbReference>
<reference evidence="11" key="1">
    <citation type="submission" date="2016-10" db="EMBL/GenBank/DDBJ databases">
        <title>Comparative genomics uncovers the prolific and rare metabolic potential of the cyanobacterial genus Moorea.</title>
        <authorList>
            <person name="Leao T."/>
            <person name="Castelao G."/>
            <person name="Korobeynikov A."/>
            <person name="Monroe E.A."/>
            <person name="Podell S."/>
            <person name="Glukhov E."/>
            <person name="Allen E."/>
            <person name="Gerwick W.H."/>
            <person name="Gerwick L."/>
        </authorList>
    </citation>
    <scope>NUCLEOTIDE SEQUENCE [LARGE SCALE GENOMIC DNA]</scope>
    <source>
        <strain evidence="11">JHB</strain>
    </source>
</reference>
<comment type="pathway">
    <text evidence="3 8">Carbohydrate biosynthesis; 3-deoxy-D-manno-octulosonate biosynthesis; 3-deoxy-D-manno-octulosonate from D-ribulose 5-phosphate: step 2/3.</text>
</comment>
<comment type="catalytic activity">
    <reaction evidence="7 8">
        <text>D-arabinose 5-phosphate + phosphoenolpyruvate + H2O = 3-deoxy-alpha-D-manno-2-octulosonate-8-phosphate + phosphate</text>
        <dbReference type="Rhea" id="RHEA:14053"/>
        <dbReference type="ChEBI" id="CHEBI:15377"/>
        <dbReference type="ChEBI" id="CHEBI:43474"/>
        <dbReference type="ChEBI" id="CHEBI:57693"/>
        <dbReference type="ChEBI" id="CHEBI:58702"/>
        <dbReference type="ChEBI" id="CHEBI:85985"/>
        <dbReference type="EC" id="2.5.1.55"/>
    </reaction>
</comment>
<dbReference type="EMBL" id="CP017708">
    <property type="protein sequence ID" value="AOY84339.1"/>
    <property type="molecule type" value="Genomic_DNA"/>
</dbReference>
<dbReference type="Proteomes" id="UP000176944">
    <property type="component" value="Chromosome"/>
</dbReference>
<dbReference type="SUPFAM" id="SSF51569">
    <property type="entry name" value="Aldolase"/>
    <property type="match status" value="1"/>
</dbReference>
<evidence type="ECO:0000313" key="11">
    <source>
        <dbReference type="Proteomes" id="UP000176944"/>
    </source>
</evidence>
<protein>
    <recommendedName>
        <fullName evidence="8">2-dehydro-3-deoxyphosphooctonate aldolase</fullName>
        <ecNumber evidence="8">2.5.1.55</ecNumber>
    </recommendedName>
    <alternativeName>
        <fullName evidence="8">3-deoxy-D-manno-octulosonic acid 8-phosphate synthase</fullName>
    </alternativeName>
    <alternativeName>
        <fullName evidence="8">KDO-8-phosphate synthase</fullName>
        <shortName evidence="8">KDO 8-P synthase</shortName>
        <shortName evidence="8">KDOPS</shortName>
    </alternativeName>
    <alternativeName>
        <fullName evidence="8">Phospho-2-dehydro-3-deoxyoctonate aldolase</fullName>
    </alternativeName>
</protein>
<dbReference type="NCBIfam" id="TIGR01362">
    <property type="entry name" value="KDO8P_synth"/>
    <property type="match status" value="1"/>
</dbReference>
<evidence type="ECO:0000256" key="4">
    <source>
        <dbReference type="ARBA" id="ARBA00010499"/>
    </source>
</evidence>